<accession>A0ABU2YG19</accession>
<name>A0ABU2YG19_9FLAO</name>
<feature type="signal peptide" evidence="1">
    <location>
        <begin position="1"/>
        <end position="21"/>
    </location>
</feature>
<evidence type="ECO:0000313" key="3">
    <source>
        <dbReference type="EMBL" id="MDT0557122.1"/>
    </source>
</evidence>
<protein>
    <recommendedName>
        <fullName evidence="2">Kazal-like domain-containing protein</fullName>
    </recommendedName>
</protein>
<dbReference type="InterPro" id="IPR002350">
    <property type="entry name" value="Kazal_dom"/>
</dbReference>
<dbReference type="Proteomes" id="UP001259492">
    <property type="component" value="Unassembled WGS sequence"/>
</dbReference>
<evidence type="ECO:0000313" key="4">
    <source>
        <dbReference type="Proteomes" id="UP001259492"/>
    </source>
</evidence>
<dbReference type="PROSITE" id="PS51257">
    <property type="entry name" value="PROKAR_LIPOPROTEIN"/>
    <property type="match status" value="1"/>
</dbReference>
<reference evidence="3 4" key="1">
    <citation type="submission" date="2023-09" db="EMBL/GenBank/DDBJ databases">
        <authorList>
            <person name="Rey-Velasco X."/>
        </authorList>
    </citation>
    <scope>NUCLEOTIDE SEQUENCE [LARGE SCALE GENOMIC DNA]</scope>
    <source>
        <strain evidence="3 4">W332</strain>
    </source>
</reference>
<feature type="domain" description="Kazal-like" evidence="2">
    <location>
        <begin position="269"/>
        <end position="328"/>
    </location>
</feature>
<comment type="caution">
    <text evidence="3">The sequence shown here is derived from an EMBL/GenBank/DDBJ whole genome shotgun (WGS) entry which is preliminary data.</text>
</comment>
<keyword evidence="1" id="KW-0732">Signal</keyword>
<dbReference type="EMBL" id="JAVRIA010000001">
    <property type="protein sequence ID" value="MDT0557122.1"/>
    <property type="molecule type" value="Genomic_DNA"/>
</dbReference>
<organism evidence="3 4">
    <name type="scientific">Microcosmobacter mediterraneus</name>
    <dbReference type="NCBI Taxonomy" id="3075607"/>
    <lineage>
        <taxon>Bacteria</taxon>
        <taxon>Pseudomonadati</taxon>
        <taxon>Bacteroidota</taxon>
        <taxon>Flavobacteriia</taxon>
        <taxon>Flavobacteriales</taxon>
        <taxon>Flavobacteriaceae</taxon>
        <taxon>Microcosmobacter</taxon>
    </lineage>
</organism>
<evidence type="ECO:0000259" key="2">
    <source>
        <dbReference type="PROSITE" id="PS51465"/>
    </source>
</evidence>
<proteinExistence type="predicted"/>
<evidence type="ECO:0000256" key="1">
    <source>
        <dbReference type="SAM" id="SignalP"/>
    </source>
</evidence>
<keyword evidence="4" id="KW-1185">Reference proteome</keyword>
<sequence length="482" mass="53672">MKKIKIALLSLLLVLAFSACTNNEPVFEEQQIEESESITTALNELGSRLGSQGDVMSTQNPAGNIVFDFCFDFVYPIDLSYNNGTTVSVNSLDELISVLINFSDDLYVNGIAFPFDVEVFNEDTDAIEIVTVNNEEEFAAIIESCDFDVPDCECYEVYEPVCVEVTDPSGVSFTLTYPNACWAECDGFTENDFLDDCGDDYNGNGGFECFEFNYPITIITDNGTSVTVNSDEELNTAVYNSYYFDFEYPLSVTTEDGEVVTINNVEDFYEVLDECYDDYNNGCDCEDDGEPVCVEIEEDGQTFVIVFPNECYALCEGFTENNFVDCNNVGGCDDCPTEYDPVCVEVQTPNGSEVIEFFNACIAECEGFTSFVECEDDNGNDCSEEDYIENLVECPWILASNNSNEPYLLTFTEDGTLTIVNEDESFTTNGNWNIGIDPITGGYTVTITEEFNDFNNTYNLFDCDAEIIVAIDQSYLGTKVCD</sequence>
<feature type="chain" id="PRO_5045920884" description="Kazal-like domain-containing protein" evidence="1">
    <location>
        <begin position="22"/>
        <end position="482"/>
    </location>
</feature>
<gene>
    <name evidence="3" type="ORF">RM697_00595</name>
</gene>
<dbReference type="PROSITE" id="PS51465">
    <property type="entry name" value="KAZAL_2"/>
    <property type="match status" value="1"/>
</dbReference>
<dbReference type="RefSeq" id="WP_311425895.1">
    <property type="nucleotide sequence ID" value="NZ_JAVRIA010000001.1"/>
</dbReference>